<dbReference type="GO" id="GO:0003735">
    <property type="term" value="F:structural constituent of ribosome"/>
    <property type="evidence" value="ECO:0007669"/>
    <property type="project" value="InterPro"/>
</dbReference>
<dbReference type="Proteomes" id="UP000268093">
    <property type="component" value="Unassembled WGS sequence"/>
</dbReference>
<comment type="caution">
    <text evidence="4">The sequence shown here is derived from an EMBL/GenBank/DDBJ whole genome shotgun (WGS) entry which is preliminary data.</text>
</comment>
<feature type="domain" description="Large ribosomal subunit protein bL9 C-terminal" evidence="3">
    <location>
        <begin position="135"/>
        <end position="209"/>
    </location>
</feature>
<dbReference type="OrthoDB" id="5555409at2759"/>
<keyword evidence="2" id="KW-0812">Transmembrane</keyword>
<evidence type="ECO:0000256" key="2">
    <source>
        <dbReference type="SAM" id="Phobius"/>
    </source>
</evidence>
<dbReference type="InterPro" id="IPR036791">
    <property type="entry name" value="Ribosomal_bL9_C_sf"/>
</dbReference>
<evidence type="ECO:0000313" key="5">
    <source>
        <dbReference type="Proteomes" id="UP000268093"/>
    </source>
</evidence>
<dbReference type="EMBL" id="RBNI01015620">
    <property type="protein sequence ID" value="RUP14061.1"/>
    <property type="molecule type" value="Genomic_DNA"/>
</dbReference>
<dbReference type="Pfam" id="PF03948">
    <property type="entry name" value="Ribosomal_L9_C"/>
    <property type="match status" value="1"/>
</dbReference>
<sequence>MKWQYSNHSNKSRANTFENNHHVTTVAACLVGLSVVLAGYVVLQLSNNFANQAAGYLQTACKKANINVLMKETVEGLGSKAGLMRNILMPNGFASYIQIYTGTARNRAMEDAQKRFDASRDMLSSSNDAQHLRDKAQALLDQLEAVPVLTFQRPVHPNSINTFGSVNLDDVVDKLRREHSILIHKHLIEIKAEGGKVKTLGNHVAVVKFPNLSRSVEMNITLCY</sequence>
<keyword evidence="2" id="KW-0472">Membrane</keyword>
<dbReference type="PROSITE" id="PS51257">
    <property type="entry name" value="PROKAR_LIPOPROTEIN"/>
    <property type="match status" value="1"/>
</dbReference>
<feature type="non-terminal residue" evidence="4">
    <location>
        <position position="224"/>
    </location>
</feature>
<accession>A0A433B9E9</accession>
<dbReference type="PANTHER" id="PTHR21368">
    <property type="entry name" value="50S RIBOSOMAL PROTEIN L9"/>
    <property type="match status" value="1"/>
</dbReference>
<dbReference type="InterPro" id="IPR000244">
    <property type="entry name" value="Ribosomal_bL9"/>
</dbReference>
<dbReference type="Gene3D" id="3.10.430.100">
    <property type="entry name" value="Ribosomal protein L9, C-terminal domain"/>
    <property type="match status" value="1"/>
</dbReference>
<proteinExistence type="predicted"/>
<dbReference type="InterPro" id="IPR020069">
    <property type="entry name" value="Ribosomal_bL9_C"/>
</dbReference>
<protein>
    <recommendedName>
        <fullName evidence="1">50S ribosomal protein L9, chloroplastic</fullName>
    </recommendedName>
</protein>
<organism evidence="4 5">
    <name type="scientific">Jimgerdemannia flammicorona</name>
    <dbReference type="NCBI Taxonomy" id="994334"/>
    <lineage>
        <taxon>Eukaryota</taxon>
        <taxon>Fungi</taxon>
        <taxon>Fungi incertae sedis</taxon>
        <taxon>Mucoromycota</taxon>
        <taxon>Mucoromycotina</taxon>
        <taxon>Endogonomycetes</taxon>
        <taxon>Endogonales</taxon>
        <taxon>Endogonaceae</taxon>
        <taxon>Jimgerdemannia</taxon>
    </lineage>
</organism>
<gene>
    <name evidence="4" type="ORF">BC936DRAFT_139699</name>
</gene>
<keyword evidence="2" id="KW-1133">Transmembrane helix</keyword>
<feature type="transmembrane region" description="Helical" evidence="2">
    <location>
        <begin position="21"/>
        <end position="43"/>
    </location>
</feature>
<dbReference type="SUPFAM" id="SSF55653">
    <property type="entry name" value="Ribosomal protein L9 C-domain"/>
    <property type="match status" value="1"/>
</dbReference>
<keyword evidence="5" id="KW-1185">Reference proteome</keyword>
<reference evidence="4 5" key="1">
    <citation type="journal article" date="2018" name="New Phytol.">
        <title>Phylogenomics of Endogonaceae and evolution of mycorrhizas within Mucoromycota.</title>
        <authorList>
            <person name="Chang Y."/>
            <person name="Desiro A."/>
            <person name="Na H."/>
            <person name="Sandor L."/>
            <person name="Lipzen A."/>
            <person name="Clum A."/>
            <person name="Barry K."/>
            <person name="Grigoriev I.V."/>
            <person name="Martin F.M."/>
            <person name="Stajich J.E."/>
            <person name="Smith M.E."/>
            <person name="Bonito G."/>
            <person name="Spatafora J.W."/>
        </authorList>
    </citation>
    <scope>NUCLEOTIDE SEQUENCE [LARGE SCALE GENOMIC DNA]</scope>
    <source>
        <strain evidence="4 5">GMNB39</strain>
    </source>
</reference>
<evidence type="ECO:0000259" key="3">
    <source>
        <dbReference type="Pfam" id="PF03948"/>
    </source>
</evidence>
<evidence type="ECO:0000256" key="1">
    <source>
        <dbReference type="ARBA" id="ARBA00035427"/>
    </source>
</evidence>
<dbReference type="GO" id="GO:0005840">
    <property type="term" value="C:ribosome"/>
    <property type="evidence" value="ECO:0007669"/>
    <property type="project" value="InterPro"/>
</dbReference>
<dbReference type="AlphaFoldDB" id="A0A433B9E9"/>
<evidence type="ECO:0000313" key="4">
    <source>
        <dbReference type="EMBL" id="RUP14061.1"/>
    </source>
</evidence>
<name>A0A433B9E9_9FUNG</name>
<dbReference type="GO" id="GO:0006412">
    <property type="term" value="P:translation"/>
    <property type="evidence" value="ECO:0007669"/>
    <property type="project" value="InterPro"/>
</dbReference>